<dbReference type="STRING" id="1802055.A3A74_05340"/>
<name>A0A1F7I7M4_9BACT</name>
<comment type="caution">
    <text evidence="3">The sequence shown here is derived from an EMBL/GenBank/DDBJ whole genome shotgun (WGS) entry which is preliminary data.</text>
</comment>
<proteinExistence type="predicted"/>
<evidence type="ECO:0000313" key="3">
    <source>
        <dbReference type="EMBL" id="OGK39365.1"/>
    </source>
</evidence>
<dbReference type="EMBL" id="MGAF01000052">
    <property type="protein sequence ID" value="OGK39365.1"/>
    <property type="molecule type" value="Genomic_DNA"/>
</dbReference>
<reference evidence="3 4" key="1">
    <citation type="journal article" date="2016" name="Nat. Commun.">
        <title>Thousands of microbial genomes shed light on interconnected biogeochemical processes in an aquifer system.</title>
        <authorList>
            <person name="Anantharaman K."/>
            <person name="Brown C.T."/>
            <person name="Hug L.A."/>
            <person name="Sharon I."/>
            <person name="Castelle C.J."/>
            <person name="Probst A.J."/>
            <person name="Thomas B.C."/>
            <person name="Singh A."/>
            <person name="Wilkins M.J."/>
            <person name="Karaoz U."/>
            <person name="Brodie E.L."/>
            <person name="Williams K.H."/>
            <person name="Hubbard S.S."/>
            <person name="Banfield J.F."/>
        </authorList>
    </citation>
    <scope>NUCLEOTIDE SEQUENCE [LARGE SCALE GENOMIC DNA]</scope>
</reference>
<dbReference type="AlphaFoldDB" id="A0A1F7I7M4"/>
<feature type="transmembrane region" description="Helical" evidence="1">
    <location>
        <begin position="36"/>
        <end position="58"/>
    </location>
</feature>
<dbReference type="InterPro" id="IPR006976">
    <property type="entry name" value="VanZ-like"/>
</dbReference>
<dbReference type="Pfam" id="PF04892">
    <property type="entry name" value="VanZ"/>
    <property type="match status" value="1"/>
</dbReference>
<keyword evidence="1" id="KW-1133">Transmembrane helix</keyword>
<evidence type="ECO:0000256" key="1">
    <source>
        <dbReference type="SAM" id="Phobius"/>
    </source>
</evidence>
<feature type="transmembrane region" description="Helical" evidence="1">
    <location>
        <begin position="7"/>
        <end position="24"/>
    </location>
</feature>
<feature type="domain" description="VanZ-like" evidence="2">
    <location>
        <begin position="11"/>
        <end position="121"/>
    </location>
</feature>
<gene>
    <name evidence="3" type="ORF">A3A74_05340</name>
</gene>
<sequence>MSKFNSFAYYWLPAIIWMGIIFYFSSRLNTSVTGEFLFDFIFFKSLHIIEYSILYFLMFRAFYSINNSRLTINNKLLLPIFFSVFYALSDEIHQTFVPTREGKIRDVFIDTAGILIMYIYIKHNITTLKKILK</sequence>
<keyword evidence="1" id="KW-0812">Transmembrane</keyword>
<dbReference type="Proteomes" id="UP000179270">
    <property type="component" value="Unassembled WGS sequence"/>
</dbReference>
<organism evidence="3 4">
    <name type="scientific">Candidatus Roizmanbacteria bacterium RIFCSPLOWO2_01_FULL_35_13</name>
    <dbReference type="NCBI Taxonomy" id="1802055"/>
    <lineage>
        <taxon>Bacteria</taxon>
        <taxon>Candidatus Roizmaniibacteriota</taxon>
    </lineage>
</organism>
<keyword evidence="1" id="KW-0472">Membrane</keyword>
<protein>
    <recommendedName>
        <fullName evidence="2">VanZ-like domain-containing protein</fullName>
    </recommendedName>
</protein>
<accession>A0A1F7I7M4</accession>
<feature type="transmembrane region" description="Helical" evidence="1">
    <location>
        <begin position="70"/>
        <end position="89"/>
    </location>
</feature>
<dbReference type="NCBIfam" id="NF037970">
    <property type="entry name" value="vanZ_1"/>
    <property type="match status" value="1"/>
</dbReference>
<evidence type="ECO:0000313" key="4">
    <source>
        <dbReference type="Proteomes" id="UP000179270"/>
    </source>
</evidence>
<feature type="transmembrane region" description="Helical" evidence="1">
    <location>
        <begin position="104"/>
        <end position="121"/>
    </location>
</feature>
<evidence type="ECO:0000259" key="2">
    <source>
        <dbReference type="Pfam" id="PF04892"/>
    </source>
</evidence>